<feature type="domain" description="Amidase" evidence="2">
    <location>
        <begin position="27"/>
        <end position="454"/>
    </location>
</feature>
<keyword evidence="4" id="KW-1185">Reference proteome</keyword>
<reference evidence="3 4" key="1">
    <citation type="submission" date="2024-07" db="EMBL/GenBank/DDBJ databases">
        <title>Draft Genome Sequence of Ferrimicrobium acidiphilum Strain YE2023, Isolated from a Pulp of Bioleach Reactor.</title>
        <authorList>
            <person name="Elkina Y.A."/>
            <person name="Bulaeva A.G."/>
            <person name="Beletsky A.V."/>
            <person name="Mardanov A.V."/>
        </authorList>
    </citation>
    <scope>NUCLEOTIDE SEQUENCE [LARGE SCALE GENOMIC DNA]</scope>
    <source>
        <strain evidence="3 4">YE2023</strain>
    </source>
</reference>
<dbReference type="Gene3D" id="3.90.1300.10">
    <property type="entry name" value="Amidase signature (AS) domain"/>
    <property type="match status" value="1"/>
</dbReference>
<evidence type="ECO:0000259" key="2">
    <source>
        <dbReference type="Pfam" id="PF01425"/>
    </source>
</evidence>
<dbReference type="InterPro" id="IPR020556">
    <property type="entry name" value="Amidase_CS"/>
</dbReference>
<protein>
    <submittedName>
        <fullName evidence="3">Amidase</fullName>
    </submittedName>
</protein>
<accession>A0ABV3Y338</accession>
<dbReference type="SUPFAM" id="SSF75304">
    <property type="entry name" value="Amidase signature (AS) enzymes"/>
    <property type="match status" value="1"/>
</dbReference>
<evidence type="ECO:0000256" key="1">
    <source>
        <dbReference type="ARBA" id="ARBA00009199"/>
    </source>
</evidence>
<sequence length="474" mass="50662">MSELFAHMPTASTLAELIRSREVSPREVLNDTAERIEARNPQVNAVVWSDIEEARRRAIVIEERLVRADDEAEPAFLGVPLPIKDLTEVKGWPATYGSNAVSDASKEESELVVEALERSGVLLFGRTNAPEFGPIPVTENSRYGVTRNPWDLSLTPGGSSGGAAAAVAAGMFTIAHGNDGGGSIRIPASCCGLVGLKVARGRIPSRNFSWEGGSVEGVLCRDVTDAARMLDALAGPDPLQWYNAPPPEIPFVSALTMEPKPLRVAMVTTAPFGLSVDAECLRAVAITAETLESFGHIITPTELPNVDDFLAPFLNVVNTGLAGYREVDWSRTESHIQRNREAALAVSSLSYVQSVADLQRWSRGFVAQWGSEFDILLTPTMSILPPRAGAVLEELSASGEMSSSSLTVLQMAVFTAAFNMTGQPAISLPVHVTDTGVPVGAQLVSKPWDELGLLAVAAQLEDALAWPARPLPSF</sequence>
<dbReference type="PROSITE" id="PS00571">
    <property type="entry name" value="AMIDASES"/>
    <property type="match status" value="1"/>
</dbReference>
<dbReference type="Proteomes" id="UP001560267">
    <property type="component" value="Unassembled WGS sequence"/>
</dbReference>
<dbReference type="RefSeq" id="WP_298447527.1">
    <property type="nucleotide sequence ID" value="NZ_JBFSHR010000031.1"/>
</dbReference>
<comment type="caution">
    <text evidence="3">The sequence shown here is derived from an EMBL/GenBank/DDBJ whole genome shotgun (WGS) entry which is preliminary data.</text>
</comment>
<dbReference type="Pfam" id="PF01425">
    <property type="entry name" value="Amidase"/>
    <property type="match status" value="1"/>
</dbReference>
<dbReference type="PANTHER" id="PTHR11895:SF7">
    <property type="entry name" value="GLUTAMYL-TRNA(GLN) AMIDOTRANSFERASE SUBUNIT A, MITOCHONDRIAL"/>
    <property type="match status" value="1"/>
</dbReference>
<name>A0ABV3Y338_9ACTN</name>
<dbReference type="InterPro" id="IPR036928">
    <property type="entry name" value="AS_sf"/>
</dbReference>
<comment type="similarity">
    <text evidence="1">Belongs to the amidase family.</text>
</comment>
<evidence type="ECO:0000313" key="3">
    <source>
        <dbReference type="EMBL" id="MEX6429979.1"/>
    </source>
</evidence>
<dbReference type="EMBL" id="JBFSHR010000031">
    <property type="protein sequence ID" value="MEX6429979.1"/>
    <property type="molecule type" value="Genomic_DNA"/>
</dbReference>
<dbReference type="InterPro" id="IPR023631">
    <property type="entry name" value="Amidase_dom"/>
</dbReference>
<dbReference type="PANTHER" id="PTHR11895">
    <property type="entry name" value="TRANSAMIDASE"/>
    <property type="match status" value="1"/>
</dbReference>
<evidence type="ECO:0000313" key="4">
    <source>
        <dbReference type="Proteomes" id="UP001560267"/>
    </source>
</evidence>
<proteinExistence type="inferred from homology"/>
<gene>
    <name evidence="3" type="ORF">AB6A68_09030</name>
</gene>
<dbReference type="InterPro" id="IPR000120">
    <property type="entry name" value="Amidase"/>
</dbReference>
<organism evidence="3 4">
    <name type="scientific">Ferrimicrobium acidiphilum</name>
    <dbReference type="NCBI Taxonomy" id="121039"/>
    <lineage>
        <taxon>Bacteria</taxon>
        <taxon>Bacillati</taxon>
        <taxon>Actinomycetota</taxon>
        <taxon>Acidimicrobiia</taxon>
        <taxon>Acidimicrobiales</taxon>
        <taxon>Acidimicrobiaceae</taxon>
        <taxon>Ferrimicrobium</taxon>
    </lineage>
</organism>